<dbReference type="Gene3D" id="1.10.510.10">
    <property type="entry name" value="Transferase(Phosphotransferase) domain 1"/>
    <property type="match status" value="1"/>
</dbReference>
<evidence type="ECO:0000256" key="1">
    <source>
        <dbReference type="SAM" id="MobiDB-lite"/>
    </source>
</evidence>
<dbReference type="SUPFAM" id="SSF56112">
    <property type="entry name" value="Protein kinase-like (PK-like)"/>
    <property type="match status" value="1"/>
</dbReference>
<evidence type="ECO:0000313" key="4">
    <source>
        <dbReference type="Proteomes" id="UP000054248"/>
    </source>
</evidence>
<feature type="region of interest" description="Disordered" evidence="1">
    <location>
        <begin position="98"/>
        <end position="156"/>
    </location>
</feature>
<dbReference type="EMBL" id="KN823093">
    <property type="protein sequence ID" value="KIO23066.1"/>
    <property type="molecule type" value="Genomic_DNA"/>
</dbReference>
<feature type="compositionally biased region" description="Basic and acidic residues" evidence="1">
    <location>
        <begin position="127"/>
        <end position="144"/>
    </location>
</feature>
<sequence>MNVPQNCPTPLPSRSEMRSAESDSAAPSHAPGSSHDASSGRVHLSAKLTDRLEKLAKWRISPSRFELPEGGPKFHGGYATVLRALLYYSRESEEGVDELDNARDEVEENSCDLKLNDGVPNSEDDSERQKEESSDEKATSKGEDAVEGLEQGSNDEASGRWKAVAVKKMKISGELTRVLGLTLREAEFLVDLEHESIIELVGFVEDVSKDIIWLVFPWEDNGNLKGFIASADWEIPERISLPEESNISTADNHLSVTAISSL</sequence>
<evidence type="ECO:0000313" key="3">
    <source>
        <dbReference type="EMBL" id="KIO23066.1"/>
    </source>
</evidence>
<accession>A0A0C3QCF9</accession>
<dbReference type="Pfam" id="PF07714">
    <property type="entry name" value="PK_Tyr_Ser-Thr"/>
    <property type="match status" value="1"/>
</dbReference>
<feature type="compositionally biased region" description="Low complexity" evidence="1">
    <location>
        <begin position="22"/>
        <end position="40"/>
    </location>
</feature>
<dbReference type="InterPro" id="IPR011009">
    <property type="entry name" value="Kinase-like_dom_sf"/>
</dbReference>
<evidence type="ECO:0000259" key="2">
    <source>
        <dbReference type="Pfam" id="PF07714"/>
    </source>
</evidence>
<dbReference type="InterPro" id="IPR001245">
    <property type="entry name" value="Ser-Thr/Tyr_kinase_cat_dom"/>
</dbReference>
<dbReference type="GO" id="GO:0004672">
    <property type="term" value="F:protein kinase activity"/>
    <property type="evidence" value="ECO:0007669"/>
    <property type="project" value="InterPro"/>
</dbReference>
<reference evidence="4" key="2">
    <citation type="submission" date="2015-01" db="EMBL/GenBank/DDBJ databases">
        <title>Evolutionary Origins and Diversification of the Mycorrhizal Mutualists.</title>
        <authorList>
            <consortium name="DOE Joint Genome Institute"/>
            <consortium name="Mycorrhizal Genomics Consortium"/>
            <person name="Kohler A."/>
            <person name="Kuo A."/>
            <person name="Nagy L.G."/>
            <person name="Floudas D."/>
            <person name="Copeland A."/>
            <person name="Barry K.W."/>
            <person name="Cichocki N."/>
            <person name="Veneault-Fourrey C."/>
            <person name="LaButti K."/>
            <person name="Lindquist E.A."/>
            <person name="Lipzen A."/>
            <person name="Lundell T."/>
            <person name="Morin E."/>
            <person name="Murat C."/>
            <person name="Riley R."/>
            <person name="Ohm R."/>
            <person name="Sun H."/>
            <person name="Tunlid A."/>
            <person name="Henrissat B."/>
            <person name="Grigoriev I.V."/>
            <person name="Hibbett D.S."/>
            <person name="Martin F."/>
        </authorList>
    </citation>
    <scope>NUCLEOTIDE SEQUENCE [LARGE SCALE GENOMIC DNA]</scope>
    <source>
        <strain evidence="4">MUT 4182</strain>
    </source>
</reference>
<feature type="compositionally biased region" description="Acidic residues" evidence="1">
    <location>
        <begin position="98"/>
        <end position="110"/>
    </location>
</feature>
<gene>
    <name evidence="3" type="ORF">M407DRAFT_27396</name>
</gene>
<organism evidence="3 4">
    <name type="scientific">Tulasnella calospora MUT 4182</name>
    <dbReference type="NCBI Taxonomy" id="1051891"/>
    <lineage>
        <taxon>Eukaryota</taxon>
        <taxon>Fungi</taxon>
        <taxon>Dikarya</taxon>
        <taxon>Basidiomycota</taxon>
        <taxon>Agaricomycotina</taxon>
        <taxon>Agaricomycetes</taxon>
        <taxon>Cantharellales</taxon>
        <taxon>Tulasnellaceae</taxon>
        <taxon>Tulasnella</taxon>
    </lineage>
</organism>
<reference evidence="3 4" key="1">
    <citation type="submission" date="2014-04" db="EMBL/GenBank/DDBJ databases">
        <authorList>
            <consortium name="DOE Joint Genome Institute"/>
            <person name="Kuo A."/>
            <person name="Girlanda M."/>
            <person name="Perotto S."/>
            <person name="Kohler A."/>
            <person name="Nagy L.G."/>
            <person name="Floudas D."/>
            <person name="Copeland A."/>
            <person name="Barry K.W."/>
            <person name="Cichocki N."/>
            <person name="Veneault-Fourrey C."/>
            <person name="LaButti K."/>
            <person name="Lindquist E.A."/>
            <person name="Lipzen A."/>
            <person name="Lundell T."/>
            <person name="Morin E."/>
            <person name="Murat C."/>
            <person name="Sun H."/>
            <person name="Tunlid A."/>
            <person name="Henrissat B."/>
            <person name="Grigoriev I.V."/>
            <person name="Hibbett D.S."/>
            <person name="Martin F."/>
            <person name="Nordberg H.P."/>
            <person name="Cantor M.N."/>
            <person name="Hua S.X."/>
        </authorList>
    </citation>
    <scope>NUCLEOTIDE SEQUENCE [LARGE SCALE GENOMIC DNA]</scope>
    <source>
        <strain evidence="3 4">MUT 4182</strain>
    </source>
</reference>
<protein>
    <recommendedName>
        <fullName evidence="2">Serine-threonine/tyrosine-protein kinase catalytic domain-containing protein</fullName>
    </recommendedName>
</protein>
<feature type="region of interest" description="Disordered" evidence="1">
    <location>
        <begin position="1"/>
        <end position="45"/>
    </location>
</feature>
<dbReference type="OrthoDB" id="10537478at2759"/>
<feature type="domain" description="Serine-threonine/tyrosine-protein kinase catalytic" evidence="2">
    <location>
        <begin position="157"/>
        <end position="241"/>
    </location>
</feature>
<proteinExistence type="predicted"/>
<name>A0A0C3QCF9_9AGAM</name>
<dbReference type="AlphaFoldDB" id="A0A0C3QCF9"/>
<dbReference type="Proteomes" id="UP000054248">
    <property type="component" value="Unassembled WGS sequence"/>
</dbReference>
<dbReference type="HOGENOM" id="CLU_000288_7_37_1"/>
<keyword evidence="4" id="KW-1185">Reference proteome</keyword>